<evidence type="ECO:0000256" key="4">
    <source>
        <dbReference type="ARBA" id="ARBA00023136"/>
    </source>
</evidence>
<comment type="caution">
    <text evidence="6">The sequence shown here is derived from an EMBL/GenBank/DDBJ whole genome shotgun (WGS) entry which is preliminary data.</text>
</comment>
<keyword evidence="3 5" id="KW-1133">Transmembrane helix</keyword>
<reference evidence="6" key="1">
    <citation type="submission" date="2021-10" db="EMBL/GenBank/DDBJ databases">
        <authorList>
            <person name="Criscuolo A."/>
        </authorList>
    </citation>
    <scope>NUCLEOTIDE SEQUENCE</scope>
    <source>
        <strain evidence="6">CIP111885</strain>
    </source>
</reference>
<keyword evidence="2 5" id="KW-0812">Transmembrane</keyword>
<feature type="transmembrane region" description="Helical" evidence="5">
    <location>
        <begin position="6"/>
        <end position="30"/>
    </location>
</feature>
<comment type="subcellular location">
    <subcellularLocation>
        <location evidence="1">Membrane</location>
        <topology evidence="1">Multi-pass membrane protein</topology>
    </subcellularLocation>
</comment>
<protein>
    <recommendedName>
        <fullName evidence="8">DUF4870 domain-containing protein</fullName>
    </recommendedName>
</protein>
<organism evidence="6 7">
    <name type="scientific">Pseudoneobacillus rhizosphaerae</name>
    <dbReference type="NCBI Taxonomy" id="2880968"/>
    <lineage>
        <taxon>Bacteria</taxon>
        <taxon>Bacillati</taxon>
        <taxon>Bacillota</taxon>
        <taxon>Bacilli</taxon>
        <taxon>Bacillales</taxon>
        <taxon>Bacillaceae</taxon>
        <taxon>Pseudoneobacillus</taxon>
    </lineage>
</organism>
<evidence type="ECO:0000256" key="5">
    <source>
        <dbReference type="SAM" id="Phobius"/>
    </source>
</evidence>
<evidence type="ECO:0008006" key="8">
    <source>
        <dbReference type="Google" id="ProtNLM"/>
    </source>
</evidence>
<evidence type="ECO:0000313" key="6">
    <source>
        <dbReference type="EMBL" id="CAG9608431.1"/>
    </source>
</evidence>
<keyword evidence="4 5" id="KW-0472">Membrane</keyword>
<dbReference type="InterPro" id="IPR019109">
    <property type="entry name" value="MamF_MmsF"/>
</dbReference>
<evidence type="ECO:0000256" key="1">
    <source>
        <dbReference type="ARBA" id="ARBA00004141"/>
    </source>
</evidence>
<evidence type="ECO:0000256" key="3">
    <source>
        <dbReference type="ARBA" id="ARBA00022989"/>
    </source>
</evidence>
<dbReference type="Pfam" id="PF09685">
    <property type="entry name" value="MamF_MmsF"/>
    <property type="match status" value="1"/>
</dbReference>
<dbReference type="EMBL" id="CAKJTG010000010">
    <property type="protein sequence ID" value="CAG9608431.1"/>
    <property type="molecule type" value="Genomic_DNA"/>
</dbReference>
<evidence type="ECO:0000256" key="2">
    <source>
        <dbReference type="ARBA" id="ARBA00022692"/>
    </source>
</evidence>
<feature type="transmembrane region" description="Helical" evidence="5">
    <location>
        <begin position="71"/>
        <end position="97"/>
    </location>
</feature>
<sequence length="106" mass="11579">MDTDKVLAALSYFSVLFAGIIFPIIVYFVTTNSNVKSHAKKALFSHLIPLIPIPVVGLIFIIGILSDVGQMMYSAFLFIGVGLSIILSVVVLIWNIIKGVKVLQNE</sequence>
<proteinExistence type="predicted"/>
<evidence type="ECO:0000313" key="7">
    <source>
        <dbReference type="Proteomes" id="UP000789845"/>
    </source>
</evidence>
<keyword evidence="7" id="KW-1185">Reference proteome</keyword>
<feature type="transmembrane region" description="Helical" evidence="5">
    <location>
        <begin position="42"/>
        <end position="65"/>
    </location>
</feature>
<gene>
    <name evidence="6" type="ORF">NEOCIP111885_02125</name>
</gene>
<accession>A0A9C7L9U0</accession>
<dbReference type="Proteomes" id="UP000789845">
    <property type="component" value="Unassembled WGS sequence"/>
</dbReference>
<dbReference type="AlphaFoldDB" id="A0A9C7L9U0"/>
<name>A0A9C7L9U0_9BACI</name>
<dbReference type="RefSeq" id="WP_230496674.1">
    <property type="nucleotide sequence ID" value="NZ_CAKJTG010000010.1"/>
</dbReference>